<dbReference type="PANTHER" id="PTHR38477">
    <property type="entry name" value="HYPOTHETICAL EXPORTED PROTEIN"/>
    <property type="match status" value="1"/>
</dbReference>
<organism evidence="1 2">
    <name type="scientific">Pedobacter psychroterrae</name>
    <dbReference type="NCBI Taxonomy" id="2530453"/>
    <lineage>
        <taxon>Bacteria</taxon>
        <taxon>Pseudomonadati</taxon>
        <taxon>Bacteroidota</taxon>
        <taxon>Sphingobacteriia</taxon>
        <taxon>Sphingobacteriales</taxon>
        <taxon>Sphingobacteriaceae</taxon>
        <taxon>Pedobacter</taxon>
    </lineage>
</organism>
<proteinExistence type="predicted"/>
<comment type="caution">
    <text evidence="1">The sequence shown here is derived from an EMBL/GenBank/DDBJ whole genome shotgun (WGS) entry which is preliminary data.</text>
</comment>
<name>A0A4R0NP14_9SPHI</name>
<dbReference type="Pfam" id="PF13645">
    <property type="entry name" value="YkuD_2"/>
    <property type="match status" value="1"/>
</dbReference>
<evidence type="ECO:0008006" key="3">
    <source>
        <dbReference type="Google" id="ProtNLM"/>
    </source>
</evidence>
<dbReference type="InterPro" id="IPR032676">
    <property type="entry name" value="YkuD_2"/>
</dbReference>
<sequence>MAFLNYQLLLPIVFYFLVPGLERAMSTSHSVVRSIESRADEALAYSKAHKMNTSYCILIDMGIPSGKNRLFVYDFKKKKTIIKGLCAHGSGGGSTAFKVFFSNKVKSNCTSLGKYKIGKRAYSNWGIHAHYKMHGLDSTNSNAYKRIIVLHSYSPVPEHEIHPYGLHGVSMGCPVIADINMLEIDALIKSGEKDMLLWIYD</sequence>
<dbReference type="AlphaFoldDB" id="A0A4R0NP14"/>
<dbReference type="EMBL" id="SJSL01000002">
    <property type="protein sequence ID" value="TCD00935.1"/>
    <property type="molecule type" value="Genomic_DNA"/>
</dbReference>
<dbReference type="PANTHER" id="PTHR38477:SF1">
    <property type="entry name" value="MUREIN L,D-TRANSPEPTIDASE CATALYTIC DOMAIN FAMILY PROTEIN"/>
    <property type="match status" value="1"/>
</dbReference>
<dbReference type="Proteomes" id="UP000293347">
    <property type="component" value="Unassembled WGS sequence"/>
</dbReference>
<dbReference type="RefSeq" id="WP_131595540.1">
    <property type="nucleotide sequence ID" value="NZ_SJSL01000002.1"/>
</dbReference>
<accession>A0A4R0NP14</accession>
<protein>
    <recommendedName>
        <fullName evidence="3">L,D-transpeptidase-like protein</fullName>
    </recommendedName>
</protein>
<gene>
    <name evidence="1" type="ORF">EZ437_09165</name>
</gene>
<reference evidence="1 2" key="1">
    <citation type="submission" date="2019-02" db="EMBL/GenBank/DDBJ databases">
        <title>Pedobacter sp. RP-1-14 sp. nov., isolated from Arctic soil.</title>
        <authorList>
            <person name="Dahal R.H."/>
        </authorList>
    </citation>
    <scope>NUCLEOTIDE SEQUENCE [LARGE SCALE GENOMIC DNA]</scope>
    <source>
        <strain evidence="1 2">RP-1-14</strain>
    </source>
</reference>
<evidence type="ECO:0000313" key="1">
    <source>
        <dbReference type="EMBL" id="TCD00935.1"/>
    </source>
</evidence>
<dbReference type="OrthoDB" id="1247236at2"/>
<keyword evidence="2" id="KW-1185">Reference proteome</keyword>
<evidence type="ECO:0000313" key="2">
    <source>
        <dbReference type="Proteomes" id="UP000293347"/>
    </source>
</evidence>